<dbReference type="EMBL" id="JBHUDC010000005">
    <property type="protein sequence ID" value="MFD1513767.1"/>
    <property type="molecule type" value="Genomic_DNA"/>
</dbReference>
<reference evidence="1 2" key="1">
    <citation type="journal article" date="2019" name="Int. J. Syst. Evol. Microbiol.">
        <title>The Global Catalogue of Microorganisms (GCM) 10K type strain sequencing project: providing services to taxonomists for standard genome sequencing and annotation.</title>
        <authorList>
            <consortium name="The Broad Institute Genomics Platform"/>
            <consortium name="The Broad Institute Genome Sequencing Center for Infectious Disease"/>
            <person name="Wu L."/>
            <person name="Ma J."/>
        </authorList>
    </citation>
    <scope>NUCLEOTIDE SEQUENCE [LARGE SCALE GENOMIC DNA]</scope>
    <source>
        <strain evidence="1 2">CGMCC 1.12563</strain>
    </source>
</reference>
<dbReference type="Proteomes" id="UP001597187">
    <property type="component" value="Unassembled WGS sequence"/>
</dbReference>
<dbReference type="RefSeq" id="WP_250873736.1">
    <property type="nucleotide sequence ID" value="NZ_JALXFV010000005.1"/>
</dbReference>
<name>A0ABD6AW25_9EURY</name>
<evidence type="ECO:0000313" key="1">
    <source>
        <dbReference type="EMBL" id="MFD1513767.1"/>
    </source>
</evidence>
<evidence type="ECO:0000313" key="2">
    <source>
        <dbReference type="Proteomes" id="UP001597187"/>
    </source>
</evidence>
<organism evidence="1 2">
    <name type="scientific">Halomarina rubra</name>
    <dbReference type="NCBI Taxonomy" id="2071873"/>
    <lineage>
        <taxon>Archaea</taxon>
        <taxon>Methanobacteriati</taxon>
        <taxon>Methanobacteriota</taxon>
        <taxon>Stenosarchaea group</taxon>
        <taxon>Halobacteria</taxon>
        <taxon>Halobacteriales</taxon>
        <taxon>Natronomonadaceae</taxon>
        <taxon>Halomarina</taxon>
    </lineage>
</organism>
<comment type="caution">
    <text evidence="1">The sequence shown here is derived from an EMBL/GenBank/DDBJ whole genome shotgun (WGS) entry which is preliminary data.</text>
</comment>
<protein>
    <recommendedName>
        <fullName evidence="3">Sulfatase</fullName>
    </recommendedName>
</protein>
<sequence>MSLLGSLSTALSDLSANYDDPQWRRNRLVDRVSGPLSRQYSGTGGIDVPGSEWDNLLVLDACRADVFEAVADLDAFDAYRRVTSQASMTAEWTQRNWTDGAFGDTVYVTANPLVSRHAPDSFHELHDVWHDGFDDESGTVLPETLADAARAAFRDDKRLVAHFVQPHAPFYATDLGLDEVRPSWAAEDATYNEWEAVRNGDLSAAAALAGYAETLERGLESALALAADLPGRTVLTSDHGDLYGQRVWPLGMRLYGHPRGHRHPDLVEVPWAVLDGERRAVTDEGTTRTEAVDDDVVTDRLEALGYA</sequence>
<keyword evidence="2" id="KW-1185">Reference proteome</keyword>
<proteinExistence type="predicted"/>
<dbReference type="AlphaFoldDB" id="A0ABD6AW25"/>
<accession>A0ABD6AW25</accession>
<evidence type="ECO:0008006" key="3">
    <source>
        <dbReference type="Google" id="ProtNLM"/>
    </source>
</evidence>
<gene>
    <name evidence="1" type="ORF">ACFSBT_10810</name>
</gene>